<evidence type="ECO:0000313" key="2">
    <source>
        <dbReference type="Proteomes" id="UP001242045"/>
    </source>
</evidence>
<reference evidence="1" key="1">
    <citation type="submission" date="2023-07" db="EMBL/GenBank/DDBJ databases">
        <title>Sorghum-associated microbial communities from plants grown in Nebraska, USA.</title>
        <authorList>
            <person name="Schachtman D."/>
        </authorList>
    </citation>
    <scope>NUCLEOTIDE SEQUENCE</scope>
    <source>
        <strain evidence="1">DS3754</strain>
    </source>
</reference>
<dbReference type="AlphaFoldDB" id="A0AAW8CZW4"/>
<evidence type="ECO:0008006" key="3">
    <source>
        <dbReference type="Google" id="ProtNLM"/>
    </source>
</evidence>
<organism evidence="1 2">
    <name type="scientific">Variovorax boronicumulans</name>
    <dbReference type="NCBI Taxonomy" id="436515"/>
    <lineage>
        <taxon>Bacteria</taxon>
        <taxon>Pseudomonadati</taxon>
        <taxon>Pseudomonadota</taxon>
        <taxon>Betaproteobacteria</taxon>
        <taxon>Burkholderiales</taxon>
        <taxon>Comamonadaceae</taxon>
        <taxon>Variovorax</taxon>
    </lineage>
</organism>
<comment type="caution">
    <text evidence="1">The sequence shown here is derived from an EMBL/GenBank/DDBJ whole genome shotgun (WGS) entry which is preliminary data.</text>
</comment>
<dbReference type="Proteomes" id="UP001242045">
    <property type="component" value="Unassembled WGS sequence"/>
</dbReference>
<dbReference type="RefSeq" id="WP_307686520.1">
    <property type="nucleotide sequence ID" value="NZ_JAUSRD010000015.1"/>
</dbReference>
<dbReference type="InterPro" id="IPR025409">
    <property type="entry name" value="DUF4303"/>
</dbReference>
<protein>
    <recommendedName>
        <fullName evidence="3">DUF4303 domain-containing protein</fullName>
    </recommendedName>
</protein>
<accession>A0AAW8CZW4</accession>
<sequence>MTSFDFETLRVQIRDAARHAFGTLRAAHPNERFYAMALYTDDGAMTVCPSANSEEAFQRILLDGEFTDPADVAYARWGTAEWAYEAAHAERFDAPCKRLSTHLLTLDDDRAFGAFRSRLHDTMVQALADLDQEGFFGAGADRQALTLFCSISDSDEAEALEDRSAEQLNPPAVFAAFKKRWDASSA</sequence>
<gene>
    <name evidence="1" type="ORF">J2W31_005191</name>
</gene>
<proteinExistence type="predicted"/>
<evidence type="ECO:0000313" key="1">
    <source>
        <dbReference type="EMBL" id="MDP9896064.1"/>
    </source>
</evidence>
<dbReference type="EMBL" id="JAUSRD010000015">
    <property type="protein sequence ID" value="MDP9896064.1"/>
    <property type="molecule type" value="Genomic_DNA"/>
</dbReference>
<dbReference type="Pfam" id="PF14136">
    <property type="entry name" value="DUF4303"/>
    <property type="match status" value="1"/>
</dbReference>
<name>A0AAW8CZW4_9BURK</name>